<sequence>MANSFVPLEPTTFLPAAKVPNLLGRFCVYPREPTRNSFPLNPQPFYCQNNLPYCVEASDPSIILENISDLSIRASMAKFLKLNFDTTAKAKTKWKGSKVRVFTLPSEDTVMANMLADKNLRDLVNGNLEDGNGLYLVVGFITFVNATFESHNRHEVSADLDLNLGKAIEAALKAHGVPLQVPDINAYIGEHNRALHQWQATFIDETIVAVKYRYVTRKKYLLWKCQKGEVTLRDVKSVKGARMFGEPDDAEAQLLDLKSSLKWNKNPDTLEDGDEILIAPAEKIPFDGASFELDGKIDYMHQ</sequence>
<evidence type="ECO:0000313" key="2">
    <source>
        <dbReference type="Proteomes" id="UP000465221"/>
    </source>
</evidence>
<protein>
    <submittedName>
        <fullName evidence="1">Uncharacterized protein</fullName>
    </submittedName>
</protein>
<evidence type="ECO:0000313" key="1">
    <source>
        <dbReference type="EMBL" id="GFF44403.1"/>
    </source>
</evidence>
<gene>
    <name evidence="1" type="ORF">IFM46972_07533</name>
</gene>
<comment type="caution">
    <text evidence="1">The sequence shown here is derived from an EMBL/GenBank/DDBJ whole genome shotgun (WGS) entry which is preliminary data.</text>
</comment>
<name>A0A8H3S537_9EURO</name>
<reference evidence="1 2" key="1">
    <citation type="submission" date="2020-01" db="EMBL/GenBank/DDBJ databases">
        <title>Draft genome sequence of Aspergillus udagawae IFM 46972.</title>
        <authorList>
            <person name="Takahashi H."/>
            <person name="Yaguchi T."/>
        </authorList>
    </citation>
    <scope>NUCLEOTIDE SEQUENCE [LARGE SCALE GENOMIC DNA]</scope>
    <source>
        <strain evidence="1 2">IFM 46972</strain>
    </source>
</reference>
<organism evidence="1 2">
    <name type="scientific">Aspergillus udagawae</name>
    <dbReference type="NCBI Taxonomy" id="91492"/>
    <lineage>
        <taxon>Eukaryota</taxon>
        <taxon>Fungi</taxon>
        <taxon>Dikarya</taxon>
        <taxon>Ascomycota</taxon>
        <taxon>Pezizomycotina</taxon>
        <taxon>Eurotiomycetes</taxon>
        <taxon>Eurotiomycetidae</taxon>
        <taxon>Eurotiales</taxon>
        <taxon>Aspergillaceae</taxon>
        <taxon>Aspergillus</taxon>
        <taxon>Aspergillus subgen. Fumigati</taxon>
    </lineage>
</organism>
<dbReference type="AlphaFoldDB" id="A0A8H3S537"/>
<accession>A0A8H3S537</accession>
<proteinExistence type="predicted"/>
<dbReference type="EMBL" id="BLKC01000058">
    <property type="protein sequence ID" value="GFF44403.1"/>
    <property type="molecule type" value="Genomic_DNA"/>
</dbReference>
<dbReference type="Proteomes" id="UP000465221">
    <property type="component" value="Unassembled WGS sequence"/>
</dbReference>